<evidence type="ECO:0000256" key="1">
    <source>
        <dbReference type="SAM" id="SignalP"/>
    </source>
</evidence>
<feature type="chain" id="PRO_5041864531" evidence="1">
    <location>
        <begin position="21"/>
        <end position="318"/>
    </location>
</feature>
<dbReference type="OrthoDB" id="7466572at2"/>
<reference evidence="3 5" key="3">
    <citation type="submission" date="2018-07" db="EMBL/GenBank/DDBJ databases">
        <title>Genomic and Epidemiologic Investigation of an Indolent Hospital Outbreak.</title>
        <authorList>
            <person name="Johnson R.C."/>
            <person name="Deming C."/>
            <person name="Conlan S."/>
            <person name="Zellmer C.J."/>
            <person name="Michelin A.V."/>
            <person name="Lee-Lin S."/>
            <person name="Thomas P.J."/>
            <person name="Park M."/>
            <person name="Weingarten R.A."/>
            <person name="Less J."/>
            <person name="Dekker J.P."/>
            <person name="Frank K.M."/>
            <person name="Musser K.A."/>
            <person name="Mcquiston J.R."/>
            <person name="Henderson D.K."/>
            <person name="Lau A.F."/>
            <person name="Palmore T.N."/>
            <person name="Segre J.A."/>
        </authorList>
    </citation>
    <scope>NUCLEOTIDE SEQUENCE [LARGE SCALE GENOMIC DNA]</scope>
    <source>
        <strain evidence="3 5">SK-NIH.Env10_0317</strain>
    </source>
</reference>
<dbReference type="GeneID" id="44132369"/>
<dbReference type="EMBL" id="QQWO01000014">
    <property type="protein sequence ID" value="RSV00905.1"/>
    <property type="molecule type" value="Genomic_DNA"/>
</dbReference>
<keyword evidence="4" id="KW-1185">Reference proteome</keyword>
<dbReference type="EMBL" id="CP018820">
    <property type="protein sequence ID" value="APR52269.1"/>
    <property type="molecule type" value="Genomic_DNA"/>
</dbReference>
<evidence type="ECO:0000313" key="5">
    <source>
        <dbReference type="Proteomes" id="UP000286681"/>
    </source>
</evidence>
<dbReference type="STRING" id="93064.BRX40_07360"/>
<protein>
    <submittedName>
        <fullName evidence="2">Uncharacterized protein</fullName>
    </submittedName>
</protein>
<feature type="signal peptide" evidence="1">
    <location>
        <begin position="1"/>
        <end position="20"/>
    </location>
</feature>
<reference evidence="2" key="1">
    <citation type="submission" date="2016-12" db="EMBL/GenBank/DDBJ databases">
        <title>Whole genome sequencing of Sphingomonas koreensis.</title>
        <authorList>
            <person name="Conlan S."/>
            <person name="Thomas P.J."/>
            <person name="Mullikin J."/>
            <person name="Palmore T.N."/>
            <person name="Frank K.M."/>
            <person name="Segre J.A."/>
        </authorList>
    </citation>
    <scope>NUCLEOTIDE SEQUENCE</scope>
    <source>
        <strain evidence="2">ABOJV</strain>
    </source>
</reference>
<dbReference type="Proteomes" id="UP000286681">
    <property type="component" value="Unassembled WGS sequence"/>
</dbReference>
<dbReference type="KEGG" id="skr:BRX40_07360"/>
<evidence type="ECO:0000313" key="3">
    <source>
        <dbReference type="EMBL" id="RSV00905.1"/>
    </source>
</evidence>
<proteinExistence type="predicted"/>
<dbReference type="AlphaFoldDB" id="A0A1L6J8Q0"/>
<accession>A0A1L6J8Q0</accession>
<organism evidence="2 4">
    <name type="scientific">Sphingomonas koreensis</name>
    <dbReference type="NCBI Taxonomy" id="93064"/>
    <lineage>
        <taxon>Bacteria</taxon>
        <taxon>Pseudomonadati</taxon>
        <taxon>Pseudomonadota</taxon>
        <taxon>Alphaproteobacteria</taxon>
        <taxon>Sphingomonadales</taxon>
        <taxon>Sphingomonadaceae</taxon>
        <taxon>Sphingomonas</taxon>
    </lineage>
</organism>
<gene>
    <name evidence="2" type="ORF">BRX40_07360</name>
    <name evidence="3" type="ORF">CA257_15790</name>
</gene>
<keyword evidence="1" id="KW-0732">Signal</keyword>
<reference evidence="4" key="2">
    <citation type="submission" date="2016-12" db="EMBL/GenBank/DDBJ databases">
        <title>Whole genome sequencing of Sphingomonas sp. ABOJV.</title>
        <authorList>
            <person name="Conlan S."/>
            <person name="Thomas P.J."/>
            <person name="Mullikin J."/>
            <person name="Palmore T.N."/>
            <person name="Frank K.M."/>
            <person name="Segre J.A."/>
        </authorList>
    </citation>
    <scope>NUCLEOTIDE SEQUENCE [LARGE SCALE GENOMIC DNA]</scope>
    <source>
        <strain evidence="4">ABOJV</strain>
    </source>
</reference>
<evidence type="ECO:0000313" key="4">
    <source>
        <dbReference type="Proteomes" id="UP000185161"/>
    </source>
</evidence>
<dbReference type="Proteomes" id="UP000185161">
    <property type="component" value="Chromosome"/>
</dbReference>
<name>A0A1L6J8Q0_9SPHN</name>
<evidence type="ECO:0000313" key="2">
    <source>
        <dbReference type="EMBL" id="APR52269.1"/>
    </source>
</evidence>
<sequence length="318" mass="34986">MKRVAAALVFGTLWAAAGGAQDVRPVAKTERITTRFAPPVNTVQRFRVTVTKRGQTQSWVEELRFERSGTGYLAYWRMDPDSFSTEMRHPLLAPSLRPFIGTPVTLELDDEGDPTRIRDWEPLKASLLKSTEAIVPLMMTAAAGQPKLTQADARRVLKGVNALYGQLTPETAPKAIVKYLSNVLGWGGYDMEAGETVEGVEQADVPMFGTSVERRIRVTLADTQPDVARFVIVAQIDGAAMKTMMAKVAAMFDNPDPAVRERARQSMAKLEQMTIVQSSSVQLDRATGLPRRFEQSVSADGKTGDTLSIEWLRASQVS</sequence>
<dbReference type="RefSeq" id="WP_075151163.1">
    <property type="nucleotide sequence ID" value="NZ_CP018820.1"/>
</dbReference>